<keyword evidence="12" id="KW-0963">Cytoplasm</keyword>
<evidence type="ECO:0000256" key="8">
    <source>
        <dbReference type="ARBA" id="ARBA00004633"/>
    </source>
</evidence>
<dbReference type="GO" id="GO:0005546">
    <property type="term" value="F:phosphatidylinositol-4,5-bisphosphate binding"/>
    <property type="evidence" value="ECO:0007669"/>
    <property type="project" value="TreeGrafter"/>
</dbReference>
<dbReference type="Pfam" id="PF16979">
    <property type="entry name" value="SIN1_PH"/>
    <property type="match status" value="1"/>
</dbReference>
<dbReference type="STRING" id="105785.A0A2J7Q9V4"/>
<evidence type="ECO:0000259" key="26">
    <source>
        <dbReference type="Pfam" id="PF16979"/>
    </source>
</evidence>
<reference evidence="27 28" key="1">
    <citation type="submission" date="2017-12" db="EMBL/GenBank/DDBJ databases">
        <title>Hemimetabolous genomes reveal molecular basis of termite eusociality.</title>
        <authorList>
            <person name="Harrison M.C."/>
            <person name="Jongepier E."/>
            <person name="Robertson H.M."/>
            <person name="Arning N."/>
            <person name="Bitard-Feildel T."/>
            <person name="Chao H."/>
            <person name="Childers C.P."/>
            <person name="Dinh H."/>
            <person name="Doddapaneni H."/>
            <person name="Dugan S."/>
            <person name="Gowin J."/>
            <person name="Greiner C."/>
            <person name="Han Y."/>
            <person name="Hu H."/>
            <person name="Hughes D.S.T."/>
            <person name="Huylmans A.-K."/>
            <person name="Kemena C."/>
            <person name="Kremer L.P.M."/>
            <person name="Lee S.L."/>
            <person name="Lopez-Ezquerra A."/>
            <person name="Mallet L."/>
            <person name="Monroy-Kuhn J.M."/>
            <person name="Moser A."/>
            <person name="Murali S.C."/>
            <person name="Muzny D.M."/>
            <person name="Otani S."/>
            <person name="Piulachs M.-D."/>
            <person name="Poelchau M."/>
            <person name="Qu J."/>
            <person name="Schaub F."/>
            <person name="Wada-Katsumata A."/>
            <person name="Worley K.C."/>
            <person name="Xie Q."/>
            <person name="Ylla G."/>
            <person name="Poulsen M."/>
            <person name="Gibbs R.A."/>
            <person name="Schal C."/>
            <person name="Richards S."/>
            <person name="Belles X."/>
            <person name="Korb J."/>
            <person name="Bornberg-Bauer E."/>
        </authorList>
    </citation>
    <scope>NUCLEOTIDE SEQUENCE [LARGE SCALE GENOMIC DNA]</scope>
    <source>
        <tissue evidence="27">Whole body</tissue>
    </source>
</reference>
<evidence type="ECO:0000256" key="5">
    <source>
        <dbReference type="ARBA" id="ARBA00004394"/>
    </source>
</evidence>
<evidence type="ECO:0000256" key="16">
    <source>
        <dbReference type="ARBA" id="ARBA00023034"/>
    </source>
</evidence>
<dbReference type="FunFam" id="2.30.29.30:FF:000585">
    <property type="entry name" value="target of rapamycin complex 2 subunit MAPKAP1 isoform X3"/>
    <property type="match status" value="1"/>
</dbReference>
<feature type="domain" description="CRIM" evidence="25">
    <location>
        <begin position="141"/>
        <end position="272"/>
    </location>
</feature>
<dbReference type="Proteomes" id="UP000235965">
    <property type="component" value="Unassembled WGS sequence"/>
</dbReference>
<comment type="similarity">
    <text evidence="9">Belongs to the SIN1 family.</text>
</comment>
<dbReference type="GO" id="GO:0031901">
    <property type="term" value="C:early endosome membrane"/>
    <property type="evidence" value="ECO:0007669"/>
    <property type="project" value="UniProtKB-SubCell"/>
</dbReference>
<keyword evidence="28" id="KW-1185">Reference proteome</keyword>
<accession>A0A2J7Q9V4</accession>
<dbReference type="GO" id="GO:0005886">
    <property type="term" value="C:plasma membrane"/>
    <property type="evidence" value="ECO:0007669"/>
    <property type="project" value="UniProtKB-SubCell"/>
</dbReference>
<evidence type="ECO:0000256" key="23">
    <source>
        <dbReference type="SAM" id="MobiDB-lite"/>
    </source>
</evidence>
<keyword evidence="18" id="KW-0472">Membrane</keyword>
<evidence type="ECO:0000256" key="14">
    <source>
        <dbReference type="ARBA" id="ARBA00022787"/>
    </source>
</evidence>
<dbReference type="InterPro" id="IPR011993">
    <property type="entry name" value="PH-like_dom_sf"/>
</dbReference>
<keyword evidence="19" id="KW-0458">Lysosome</keyword>
<keyword evidence="16" id="KW-0333">Golgi apparatus</keyword>
<protein>
    <recommendedName>
        <fullName evidence="10">Target of rapamycin complex 2 subunit MAPKAP1</fullName>
    </recommendedName>
    <alternativeName>
        <fullName evidence="22">Stress-activated map kinase-interacting protein 1</fullName>
    </alternativeName>
</protein>
<dbReference type="GO" id="GO:0030674">
    <property type="term" value="F:protein-macromolecule adaptor activity"/>
    <property type="evidence" value="ECO:0007669"/>
    <property type="project" value="UniProtKB-ARBA"/>
</dbReference>
<dbReference type="Pfam" id="PF05422">
    <property type="entry name" value="SIN1"/>
    <property type="match status" value="1"/>
</dbReference>
<evidence type="ECO:0000256" key="3">
    <source>
        <dbReference type="ARBA" id="ARBA00004220"/>
    </source>
</evidence>
<evidence type="ECO:0000256" key="1">
    <source>
        <dbReference type="ARBA" id="ARBA00004123"/>
    </source>
</evidence>
<dbReference type="GO" id="GO:0031932">
    <property type="term" value="C:TORC2 complex"/>
    <property type="evidence" value="ECO:0007669"/>
    <property type="project" value="InterPro"/>
</dbReference>
<feature type="domain" description="Sin1 N-terminal" evidence="24">
    <location>
        <begin position="43"/>
        <end position="129"/>
    </location>
</feature>
<dbReference type="PANTHER" id="PTHR13335">
    <property type="entry name" value="TARGET OF RAPAMYCIN COMPLEX 2 SUBUNIT MAPKAP1"/>
    <property type="match status" value="1"/>
</dbReference>
<keyword evidence="20" id="KW-0539">Nucleus</keyword>
<dbReference type="Gene3D" id="2.30.29.30">
    <property type="entry name" value="Pleckstrin-homology domain (PH domain)/Phosphotyrosine-binding domain (PTB)"/>
    <property type="match status" value="1"/>
</dbReference>
<dbReference type="InterPro" id="IPR031567">
    <property type="entry name" value="CRIM_dom"/>
</dbReference>
<organism evidence="27 28">
    <name type="scientific">Cryptotermes secundus</name>
    <dbReference type="NCBI Taxonomy" id="105785"/>
    <lineage>
        <taxon>Eukaryota</taxon>
        <taxon>Metazoa</taxon>
        <taxon>Ecdysozoa</taxon>
        <taxon>Arthropoda</taxon>
        <taxon>Hexapoda</taxon>
        <taxon>Insecta</taxon>
        <taxon>Pterygota</taxon>
        <taxon>Neoptera</taxon>
        <taxon>Polyneoptera</taxon>
        <taxon>Dictyoptera</taxon>
        <taxon>Blattodea</taxon>
        <taxon>Blattoidea</taxon>
        <taxon>Termitoidae</taxon>
        <taxon>Kalotermitidae</taxon>
        <taxon>Cryptotermitinae</taxon>
        <taxon>Cryptotermes</taxon>
    </lineage>
</organism>
<feature type="domain" description="SIN1-type PH" evidence="26">
    <location>
        <begin position="319"/>
        <end position="441"/>
    </location>
</feature>
<evidence type="ECO:0000256" key="2">
    <source>
        <dbReference type="ARBA" id="ARBA00004202"/>
    </source>
</evidence>
<dbReference type="EMBL" id="NEVH01016343">
    <property type="protein sequence ID" value="PNF25371.1"/>
    <property type="molecule type" value="Genomic_DNA"/>
</dbReference>
<feature type="compositionally biased region" description="Basic and acidic residues" evidence="23">
    <location>
        <begin position="271"/>
        <end position="283"/>
    </location>
</feature>
<evidence type="ECO:0000256" key="20">
    <source>
        <dbReference type="ARBA" id="ARBA00023242"/>
    </source>
</evidence>
<evidence type="ECO:0000256" key="13">
    <source>
        <dbReference type="ARBA" id="ARBA00022753"/>
    </source>
</evidence>
<dbReference type="GO" id="GO:0005634">
    <property type="term" value="C:nucleus"/>
    <property type="evidence" value="ECO:0007669"/>
    <property type="project" value="UniProtKB-SubCell"/>
</dbReference>
<evidence type="ECO:0000256" key="10">
    <source>
        <dbReference type="ARBA" id="ARBA00014183"/>
    </source>
</evidence>
<evidence type="ECO:0000256" key="7">
    <source>
        <dbReference type="ARBA" id="ARBA00004556"/>
    </source>
</evidence>
<dbReference type="GO" id="GO:0031902">
    <property type="term" value="C:late endosome membrane"/>
    <property type="evidence" value="ECO:0007669"/>
    <property type="project" value="UniProtKB-SubCell"/>
</dbReference>
<evidence type="ECO:0000259" key="25">
    <source>
        <dbReference type="Pfam" id="PF16978"/>
    </source>
</evidence>
<dbReference type="FunCoup" id="A0A2J7Q9V4">
    <property type="interactions" value="1694"/>
</dbReference>
<evidence type="ECO:0000256" key="6">
    <source>
        <dbReference type="ARBA" id="ARBA00004406"/>
    </source>
</evidence>
<evidence type="ECO:0000313" key="28">
    <source>
        <dbReference type="Proteomes" id="UP000235965"/>
    </source>
</evidence>
<keyword evidence="13" id="KW-0967">Endosome</keyword>
<dbReference type="GO" id="GO:0005789">
    <property type="term" value="C:endoplasmic reticulum membrane"/>
    <property type="evidence" value="ECO:0007669"/>
    <property type="project" value="UniProtKB-SubCell"/>
</dbReference>
<evidence type="ECO:0000256" key="18">
    <source>
        <dbReference type="ARBA" id="ARBA00023136"/>
    </source>
</evidence>
<keyword evidence="14" id="KW-1000">Mitochondrion outer membrane</keyword>
<proteinExistence type="inferred from homology"/>
<dbReference type="GO" id="GO:0005765">
    <property type="term" value="C:lysosomal membrane"/>
    <property type="evidence" value="ECO:0007669"/>
    <property type="project" value="UniProtKB-SubCell"/>
</dbReference>
<dbReference type="GO" id="GO:0000139">
    <property type="term" value="C:Golgi membrane"/>
    <property type="evidence" value="ECO:0007669"/>
    <property type="project" value="UniProtKB-SubCell"/>
</dbReference>
<evidence type="ECO:0000256" key="12">
    <source>
        <dbReference type="ARBA" id="ARBA00022490"/>
    </source>
</evidence>
<dbReference type="AlphaFoldDB" id="A0A2J7Q9V4"/>
<dbReference type="InterPro" id="IPR032679">
    <property type="entry name" value="Sin1_N"/>
</dbReference>
<name>A0A2J7Q9V4_9NEOP</name>
<evidence type="ECO:0000256" key="21">
    <source>
        <dbReference type="ARBA" id="ARBA00023765"/>
    </source>
</evidence>
<evidence type="ECO:0000256" key="4">
    <source>
        <dbReference type="ARBA" id="ARBA00004294"/>
    </source>
</evidence>
<dbReference type="Pfam" id="PF16978">
    <property type="entry name" value="CRIM"/>
    <property type="match status" value="1"/>
</dbReference>
<dbReference type="EMBL" id="NEVH01016343">
    <property type="protein sequence ID" value="PNF25370.1"/>
    <property type="molecule type" value="Genomic_DNA"/>
</dbReference>
<comment type="subcellular location">
    <subcellularLocation>
        <location evidence="2">Cell membrane</location>
        <topology evidence="2">Peripheral membrane protein</topology>
    </subcellularLocation>
    <subcellularLocation>
        <location evidence="7">Cytoplasm</location>
        <location evidence="7">Perinuclear region</location>
    </subcellularLocation>
    <subcellularLocation>
        <location evidence="3">Early endosome membrane</location>
        <topology evidence="3">Peripheral membrane protein</topology>
    </subcellularLocation>
    <subcellularLocation>
        <location evidence="6">Endoplasmic reticulum membrane</location>
        <topology evidence="6">Peripheral membrane protein</topology>
    </subcellularLocation>
    <subcellularLocation>
        <location evidence="5">Golgi apparatus membrane</location>
    </subcellularLocation>
    <subcellularLocation>
        <location evidence="8">Late endosome membrane</location>
        <topology evidence="8">Peripheral membrane protein</topology>
    </subcellularLocation>
    <subcellularLocation>
        <location evidence="21">Lysosome membrane</location>
        <topology evidence="21">Peripheral membrane protein</topology>
    </subcellularLocation>
    <subcellularLocation>
        <location evidence="4">Mitochondrion outer membrane</location>
    </subcellularLocation>
    <subcellularLocation>
        <location evidence="1">Nucleus</location>
    </subcellularLocation>
</comment>
<evidence type="ECO:0000313" key="27">
    <source>
        <dbReference type="EMBL" id="PNF25370.1"/>
    </source>
</evidence>
<sequence>MAFYDNKHWLLSHIRNSFISSDDTGMCELVMVGEDIPRKLANVNKFDCYPGVDESDDEEDETDVMGQSFDIQSDIDFGIHRQRSNTAQRLEKMDEDRKKTSRIKHIKWEWSSAVLTDEERAGLFERKNFKQNEKNVHIKKNSLLSEQLEKCPNLPQNPFVEYAKYDGNDQIGVPTRKYGIFLTMLEPAERNYPMHVTVLAQAKVQDLIGLICWKHTLEHGQHKLKDSVNHYGLYIAEDDGEVDWDFPCLDPREIVGKFGFNYLALVERQKREDDSKPTEREESQVILSQEPWLKPKSQQQELEDLIRMQGHMIAMEAPLYQSYRVYIINKVRAKAEIHLGVSGEKVEIDPVMQQKVSAKFWNRQKAVSYDMDNIAACDLIDAKANSRSIFRLVYHHSSAASGEQAESLQHHSDLASYKHHDFEAEHRTAEEIVQKINHILELRSSVRRKEYLALRERKSHRKRSFHLGPR</sequence>
<dbReference type="GO" id="GO:0038203">
    <property type="term" value="P:TORC2 signaling"/>
    <property type="evidence" value="ECO:0007669"/>
    <property type="project" value="UniProtKB-ARBA"/>
</dbReference>
<gene>
    <name evidence="27" type="primary">MAPKAP1_1</name>
    <name evidence="27" type="ORF">B7P43_G10914</name>
</gene>
<dbReference type="PANTHER" id="PTHR13335:SF1">
    <property type="entry name" value="TARGET OF RAPAMYCIN COMPLEX 2 SUBUNIT MAPKAP1"/>
    <property type="match status" value="1"/>
</dbReference>
<keyword evidence="11" id="KW-1003">Cell membrane</keyword>
<evidence type="ECO:0000256" key="19">
    <source>
        <dbReference type="ARBA" id="ARBA00023228"/>
    </source>
</evidence>
<dbReference type="OrthoDB" id="241990at2759"/>
<keyword evidence="15" id="KW-0256">Endoplasmic reticulum</keyword>
<evidence type="ECO:0000256" key="22">
    <source>
        <dbReference type="ARBA" id="ARBA00031431"/>
    </source>
</evidence>
<dbReference type="GO" id="GO:0005741">
    <property type="term" value="C:mitochondrial outer membrane"/>
    <property type="evidence" value="ECO:0007669"/>
    <property type="project" value="UniProtKB-SubCell"/>
</dbReference>
<feature type="region of interest" description="Disordered" evidence="23">
    <location>
        <begin position="271"/>
        <end position="290"/>
    </location>
</feature>
<evidence type="ECO:0000256" key="11">
    <source>
        <dbReference type="ARBA" id="ARBA00022475"/>
    </source>
</evidence>
<evidence type="ECO:0000256" key="15">
    <source>
        <dbReference type="ARBA" id="ARBA00022824"/>
    </source>
</evidence>
<dbReference type="InterPro" id="IPR008828">
    <property type="entry name" value="Sin1/Avo1"/>
</dbReference>
<comment type="caution">
    <text evidence="27">The sequence shown here is derived from an EMBL/GenBank/DDBJ whole genome shotgun (WGS) entry which is preliminary data.</text>
</comment>
<evidence type="ECO:0000256" key="17">
    <source>
        <dbReference type="ARBA" id="ARBA00023128"/>
    </source>
</evidence>
<dbReference type="InterPro" id="IPR031313">
    <property type="entry name" value="Sin1_PH_dom"/>
</dbReference>
<evidence type="ECO:0000259" key="24">
    <source>
        <dbReference type="Pfam" id="PF05422"/>
    </source>
</evidence>
<dbReference type="GO" id="GO:0048471">
    <property type="term" value="C:perinuclear region of cytoplasm"/>
    <property type="evidence" value="ECO:0007669"/>
    <property type="project" value="UniProtKB-SubCell"/>
</dbReference>
<dbReference type="InParanoid" id="A0A2J7Q9V4"/>
<evidence type="ECO:0000256" key="9">
    <source>
        <dbReference type="ARBA" id="ARBA00009407"/>
    </source>
</evidence>
<keyword evidence="17" id="KW-0496">Mitochondrion</keyword>